<dbReference type="Gene3D" id="3.90.340.10">
    <property type="entry name" value="Nitric Oxide Synthase, Chain A, domain 1"/>
    <property type="match status" value="1"/>
</dbReference>
<accession>A0ABP7S1W5</accession>
<gene>
    <name evidence="7" type="ORF">GCM10022247_28250</name>
</gene>
<evidence type="ECO:0000313" key="7">
    <source>
        <dbReference type="EMBL" id="GAA4005332.1"/>
    </source>
</evidence>
<dbReference type="Gene3D" id="3.90.1230.10">
    <property type="entry name" value="Nitric Oxide Synthase, Chain A, domain 3"/>
    <property type="match status" value="1"/>
</dbReference>
<dbReference type="InterPro" id="IPR004030">
    <property type="entry name" value="NOS_N"/>
</dbReference>
<dbReference type="EMBL" id="BAABAL010000008">
    <property type="protein sequence ID" value="GAA4005332.1"/>
    <property type="molecule type" value="Genomic_DNA"/>
</dbReference>
<dbReference type="InterPro" id="IPR044943">
    <property type="entry name" value="NOS_dom_1"/>
</dbReference>
<feature type="domain" description="Nitric oxide synthase (NOS)" evidence="6">
    <location>
        <begin position="90"/>
        <end position="97"/>
    </location>
</feature>
<proteinExistence type="predicted"/>
<evidence type="ECO:0000256" key="3">
    <source>
        <dbReference type="ARBA" id="ARBA00023002"/>
    </source>
</evidence>
<dbReference type="InterPro" id="IPR044940">
    <property type="entry name" value="NOS_dom_2"/>
</dbReference>
<dbReference type="PANTHER" id="PTHR43410">
    <property type="entry name" value="NITRIC OXIDE SYNTHASE OXYGENASE"/>
    <property type="match status" value="1"/>
</dbReference>
<evidence type="ECO:0000256" key="2">
    <source>
        <dbReference type="ARBA" id="ARBA00022723"/>
    </source>
</evidence>
<keyword evidence="4" id="KW-0408">Iron</keyword>
<keyword evidence="2" id="KW-0479">Metal-binding</keyword>
<evidence type="ECO:0000313" key="8">
    <source>
        <dbReference type="Proteomes" id="UP001501747"/>
    </source>
</evidence>
<reference evidence="8" key="1">
    <citation type="journal article" date="2019" name="Int. J. Syst. Evol. Microbiol.">
        <title>The Global Catalogue of Microorganisms (GCM) 10K type strain sequencing project: providing services to taxonomists for standard genome sequencing and annotation.</title>
        <authorList>
            <consortium name="The Broad Institute Genomics Platform"/>
            <consortium name="The Broad Institute Genome Sequencing Center for Infectious Disease"/>
            <person name="Wu L."/>
            <person name="Ma J."/>
        </authorList>
    </citation>
    <scope>NUCLEOTIDE SEQUENCE [LARGE SCALE GENOMIC DNA]</scope>
    <source>
        <strain evidence="8">JCM 17342</strain>
    </source>
</reference>
<keyword evidence="8" id="KW-1185">Reference proteome</keyword>
<dbReference type="PANTHER" id="PTHR43410:SF1">
    <property type="entry name" value="NITRIC OXIDE SYNTHASE"/>
    <property type="match status" value="1"/>
</dbReference>
<name>A0ABP7S1W5_9PSEU</name>
<organism evidence="7 8">
    <name type="scientific">Allokutzneria multivorans</name>
    <dbReference type="NCBI Taxonomy" id="1142134"/>
    <lineage>
        <taxon>Bacteria</taxon>
        <taxon>Bacillati</taxon>
        <taxon>Actinomycetota</taxon>
        <taxon>Actinomycetes</taxon>
        <taxon>Pseudonocardiales</taxon>
        <taxon>Pseudonocardiaceae</taxon>
        <taxon>Allokutzneria</taxon>
    </lineage>
</organism>
<dbReference type="Pfam" id="PF02898">
    <property type="entry name" value="NO_synthase"/>
    <property type="match status" value="1"/>
</dbReference>
<comment type="caution">
    <text evidence="7">The sequence shown here is derived from an EMBL/GenBank/DDBJ whole genome shotgun (WGS) entry which is preliminary data.</text>
</comment>
<evidence type="ECO:0000256" key="5">
    <source>
        <dbReference type="SAM" id="MobiDB-lite"/>
    </source>
</evidence>
<evidence type="ECO:0000256" key="1">
    <source>
        <dbReference type="ARBA" id="ARBA00022617"/>
    </source>
</evidence>
<dbReference type="InterPro" id="IPR044944">
    <property type="entry name" value="NOS_dom_3"/>
</dbReference>
<dbReference type="PROSITE" id="PS60001">
    <property type="entry name" value="NOS"/>
    <property type="match status" value="1"/>
</dbReference>
<dbReference type="InterPro" id="IPR036119">
    <property type="entry name" value="NOS_N_sf"/>
</dbReference>
<keyword evidence="1" id="KW-0349">Heme</keyword>
<evidence type="ECO:0000256" key="4">
    <source>
        <dbReference type="ARBA" id="ARBA00023004"/>
    </source>
</evidence>
<evidence type="ECO:0000259" key="6">
    <source>
        <dbReference type="PROSITE" id="PS60001"/>
    </source>
</evidence>
<dbReference type="SUPFAM" id="SSF56512">
    <property type="entry name" value="Nitric oxide (NO) synthase oxygenase domain"/>
    <property type="match status" value="1"/>
</dbReference>
<feature type="region of interest" description="Disordered" evidence="5">
    <location>
        <begin position="1"/>
        <end position="28"/>
    </location>
</feature>
<protein>
    <submittedName>
        <fullName evidence="7">Nitric oxide synthase oxygenase</fullName>
    </submittedName>
</protein>
<dbReference type="CDD" id="cd00575">
    <property type="entry name" value="NOS_oxygenase"/>
    <property type="match status" value="1"/>
</dbReference>
<dbReference type="Gene3D" id="3.90.440.10">
    <property type="entry name" value="Nitric Oxide Synthase,Heme Domain,Chain A domain 2"/>
    <property type="match status" value="1"/>
</dbReference>
<dbReference type="Proteomes" id="UP001501747">
    <property type="component" value="Unassembled WGS sequence"/>
</dbReference>
<dbReference type="InterPro" id="IPR050607">
    <property type="entry name" value="NOS"/>
</dbReference>
<sequence length="433" mass="48585">MADDNGAHAGTWALPPHMSAPTEAPTGDQVVDADEAEEFLRIFHGENPDAGPVERRVAWVRTEIEMTGSYQHTTAELSFGARVAWRNAARCIGRLYWRSLRVRDMRAVRGATEVATQCVEHLRLAHNKGRLRPLITIFAPEVPGRPAPRIWNEQLIRYAGYRDADGGVLGDPRYVDFTSTVTSMGWQQPRERGRFDVLPLVVETPEEGPRLFPLPRTAIDEVRLTHPDHPWFTELGLRWHAVPAISNMRMVIGGVSYPAAPFNGWYMGTEIGARNLADADRYNMLPELANRLGLDTSSETTLWRDRALVELNRAVLHSYAEAGVTITDHHTESQHFLRHIDKEERAGRKCPADWSWIVPPVSGGLTPVFHRYYDTDHLKPEFVVDPDAAERGLKGCPAHYADRRPAPEAEEVKPVLWAYLRGPVATGPRAGSL</sequence>
<keyword evidence="3" id="KW-0560">Oxidoreductase</keyword>